<organism evidence="1 2">
    <name type="scientific">Portunus trituberculatus</name>
    <name type="common">Swimming crab</name>
    <name type="synonym">Neptunus trituberculatus</name>
    <dbReference type="NCBI Taxonomy" id="210409"/>
    <lineage>
        <taxon>Eukaryota</taxon>
        <taxon>Metazoa</taxon>
        <taxon>Ecdysozoa</taxon>
        <taxon>Arthropoda</taxon>
        <taxon>Crustacea</taxon>
        <taxon>Multicrustacea</taxon>
        <taxon>Malacostraca</taxon>
        <taxon>Eumalacostraca</taxon>
        <taxon>Eucarida</taxon>
        <taxon>Decapoda</taxon>
        <taxon>Pleocyemata</taxon>
        <taxon>Brachyura</taxon>
        <taxon>Eubrachyura</taxon>
        <taxon>Portunoidea</taxon>
        <taxon>Portunidae</taxon>
        <taxon>Portuninae</taxon>
        <taxon>Portunus</taxon>
    </lineage>
</organism>
<comment type="caution">
    <text evidence="1">The sequence shown here is derived from an EMBL/GenBank/DDBJ whole genome shotgun (WGS) entry which is preliminary data.</text>
</comment>
<dbReference type="Proteomes" id="UP000324222">
    <property type="component" value="Unassembled WGS sequence"/>
</dbReference>
<keyword evidence="2" id="KW-1185">Reference proteome</keyword>
<reference evidence="1 2" key="1">
    <citation type="submission" date="2019-05" db="EMBL/GenBank/DDBJ databases">
        <title>Another draft genome of Portunus trituberculatus and its Hox gene families provides insights of decapod evolution.</title>
        <authorList>
            <person name="Jeong J.-H."/>
            <person name="Song I."/>
            <person name="Kim S."/>
            <person name="Choi T."/>
            <person name="Kim D."/>
            <person name="Ryu S."/>
            <person name="Kim W."/>
        </authorList>
    </citation>
    <scope>NUCLEOTIDE SEQUENCE [LARGE SCALE GENOMIC DNA]</scope>
    <source>
        <tissue evidence="1">Muscle</tissue>
    </source>
</reference>
<gene>
    <name evidence="1" type="ORF">E2C01_027397</name>
</gene>
<dbReference type="EMBL" id="VSRR010002966">
    <property type="protein sequence ID" value="MPC34024.1"/>
    <property type="molecule type" value="Genomic_DNA"/>
</dbReference>
<dbReference type="AlphaFoldDB" id="A0A5B7ENM8"/>
<sequence>MHIQPHRYVPRPDIASIFLFLTLAFINPHTYIHPQTTAAAATCPNQSFTTTTTTTLTTPNAAGAEWRGEVRQVKPHHHRYTITATTERHHRHCALRL</sequence>
<accession>A0A5B7ENM8</accession>
<protein>
    <submittedName>
        <fullName evidence="1">Uncharacterized protein</fullName>
    </submittedName>
</protein>
<proteinExistence type="predicted"/>
<evidence type="ECO:0000313" key="2">
    <source>
        <dbReference type="Proteomes" id="UP000324222"/>
    </source>
</evidence>
<evidence type="ECO:0000313" key="1">
    <source>
        <dbReference type="EMBL" id="MPC34024.1"/>
    </source>
</evidence>
<name>A0A5B7ENM8_PORTR</name>